<evidence type="ECO:0000259" key="1">
    <source>
        <dbReference type="Pfam" id="PF07762"/>
    </source>
</evidence>
<gene>
    <name evidence="2" type="ORF">URODEC1_LOCUS91986</name>
</gene>
<keyword evidence="3" id="KW-1185">Reference proteome</keyword>
<dbReference type="Pfam" id="PF07762">
    <property type="entry name" value="DUF1618"/>
    <property type="match status" value="1"/>
</dbReference>
<reference evidence="2 3" key="2">
    <citation type="submission" date="2024-10" db="EMBL/GenBank/DDBJ databases">
        <authorList>
            <person name="Ryan C."/>
        </authorList>
    </citation>
    <scope>NUCLEOTIDE SEQUENCE [LARGE SCALE GENOMIC DNA]</scope>
</reference>
<name>A0ABC9E550_9POAL</name>
<dbReference type="EMBL" id="OZ075146">
    <property type="protein sequence ID" value="CAL5051186.1"/>
    <property type="molecule type" value="Genomic_DNA"/>
</dbReference>
<feature type="domain" description="DUF1618" evidence="1">
    <location>
        <begin position="234"/>
        <end position="382"/>
    </location>
</feature>
<evidence type="ECO:0000313" key="2">
    <source>
        <dbReference type="EMBL" id="CAL5051186.1"/>
    </source>
</evidence>
<dbReference type="PANTHER" id="PTHR33074:SF114">
    <property type="entry name" value="DUF1618 DOMAIN-CONTAINING PROTEIN"/>
    <property type="match status" value="1"/>
</dbReference>
<reference evidence="3" key="1">
    <citation type="submission" date="2024-06" db="EMBL/GenBank/DDBJ databases">
        <authorList>
            <person name="Ryan C."/>
        </authorList>
    </citation>
    <scope>NUCLEOTIDE SEQUENCE [LARGE SCALE GENOMIC DNA]</scope>
</reference>
<dbReference type="Proteomes" id="UP001497457">
    <property type="component" value="Chromosome 36b"/>
</dbReference>
<dbReference type="InterPro" id="IPR011676">
    <property type="entry name" value="DUF1618"/>
</dbReference>
<dbReference type="PANTHER" id="PTHR33074">
    <property type="entry name" value="EXPRESSED PROTEIN-RELATED"/>
    <property type="match status" value="1"/>
</dbReference>
<dbReference type="AlphaFoldDB" id="A0ABC9E550"/>
<organism evidence="2 3">
    <name type="scientific">Urochloa decumbens</name>
    <dbReference type="NCBI Taxonomy" id="240449"/>
    <lineage>
        <taxon>Eukaryota</taxon>
        <taxon>Viridiplantae</taxon>
        <taxon>Streptophyta</taxon>
        <taxon>Embryophyta</taxon>
        <taxon>Tracheophyta</taxon>
        <taxon>Spermatophyta</taxon>
        <taxon>Magnoliopsida</taxon>
        <taxon>Liliopsida</taxon>
        <taxon>Poales</taxon>
        <taxon>Poaceae</taxon>
        <taxon>PACMAD clade</taxon>
        <taxon>Panicoideae</taxon>
        <taxon>Panicodae</taxon>
        <taxon>Paniceae</taxon>
        <taxon>Melinidinae</taxon>
        <taxon>Urochloa</taxon>
    </lineage>
</organism>
<protein>
    <recommendedName>
        <fullName evidence="1">DUF1618 domain-containing protein</fullName>
    </recommendedName>
</protein>
<proteinExistence type="predicted"/>
<sequence length="443" mass="49489">MSISKDLIRLKKASLHPPPAPDTGRDIIPWVLLEYKAYVADRRNDTTAVAESRCGREIQVSFFAARPPRVSYLCVFCRPAATEEHQDEEEEEVEMIPMEPQVLATDGNLVLLRIVVSPEKDIIGGDDLYVYRPAGNDGPSLTRLPRPPGGIIFNSNQVDEFHMVAALCNDNDWLAIGRGRFILHVYNSKLKTWTATKVSVEDQHFQKYQDQGYFVHQNTRVLAVGGEDATIAFVDLWQGILLCDLAHVKDKPWLSYVPLPGTPSGSPLCDDACLTMDIALVNGHFKFVRHQLQWTNNCPTCTCCSHDIEDGWTAAIWTRPVSASSLLDDSWQLVCDMDSSGMDVKSTPDFELLPKLVANEPFQLLDVSHPTLISHSDDGTVCFMVKINRGDAEAWVIAVNTVNNTLQGVAEFDATRYTRTAFSYLHTRISKYLNNRAPGNSAY</sequence>
<accession>A0ABC9E550</accession>
<evidence type="ECO:0000313" key="3">
    <source>
        <dbReference type="Proteomes" id="UP001497457"/>
    </source>
</evidence>